<sequence length="122" mass="13837">MTVKLAIFKSGEQIISDIKEILSPENKVIGYLLNNPLTVYEEEEEAQILLEEPEIDGQNSVQIVMSRWIRLSKNKEIMIPMDWVVTIVDPIDSLIEMYNSSLKENDSMPTSEEPGPSIDLQG</sequence>
<dbReference type="GeneID" id="55001928"/>
<dbReference type="RefSeq" id="YP_009810906.1">
    <property type="nucleotide sequence ID" value="NC_048049.1"/>
</dbReference>
<accession>A0A385EHM5</accession>
<dbReference type="InterPro" id="IPR046691">
    <property type="entry name" value="DUF6561"/>
</dbReference>
<proteinExistence type="predicted"/>
<keyword evidence="3" id="KW-1185">Reference proteome</keyword>
<evidence type="ECO:0000256" key="1">
    <source>
        <dbReference type="SAM" id="MobiDB-lite"/>
    </source>
</evidence>
<reference evidence="3" key="1">
    <citation type="submission" date="2018-05" db="EMBL/GenBank/DDBJ databases">
        <authorList>
            <person name="You S."/>
        </authorList>
    </citation>
    <scope>NUCLEOTIDE SEQUENCE [LARGE SCALE GENOMIC DNA]</scope>
</reference>
<evidence type="ECO:0000313" key="2">
    <source>
        <dbReference type="EMBL" id="AXQ70547.1"/>
    </source>
</evidence>
<protein>
    <submittedName>
        <fullName evidence="2">Uncharacterized protein</fullName>
    </submittedName>
</protein>
<dbReference type="Proteomes" id="UP000257648">
    <property type="component" value="Segment"/>
</dbReference>
<name>A0A385EHM5_9CAUD</name>
<feature type="region of interest" description="Disordered" evidence="1">
    <location>
        <begin position="102"/>
        <end position="122"/>
    </location>
</feature>
<organism evidence="2 3">
    <name type="scientific">Synechococcus phage S-T4</name>
    <dbReference type="NCBI Taxonomy" id="2268578"/>
    <lineage>
        <taxon>Viruses</taxon>
        <taxon>Duplodnaviria</taxon>
        <taxon>Heunggongvirae</taxon>
        <taxon>Uroviricota</taxon>
        <taxon>Caudoviricetes</taxon>
        <taxon>Pantevenvirales</taxon>
        <taxon>Kyanoviridae</taxon>
        <taxon>Tamkungvirus</taxon>
        <taxon>Tamkungvirus ST4</taxon>
    </lineage>
</organism>
<dbReference type="EMBL" id="MH412654">
    <property type="protein sequence ID" value="AXQ70547.1"/>
    <property type="molecule type" value="Genomic_DNA"/>
</dbReference>
<dbReference type="Pfam" id="PF20198">
    <property type="entry name" value="DUF6561"/>
    <property type="match status" value="1"/>
</dbReference>
<dbReference type="KEGG" id="vg:55001928"/>
<dbReference type="Gene3D" id="2.30.30.100">
    <property type="match status" value="1"/>
</dbReference>
<evidence type="ECO:0000313" key="3">
    <source>
        <dbReference type="Proteomes" id="UP000257648"/>
    </source>
</evidence>